<dbReference type="OrthoDB" id="159409at2"/>
<comment type="caution">
    <text evidence="1">The sequence shown here is derived from an EMBL/GenBank/DDBJ whole genome shotgun (WGS) entry which is preliminary data.</text>
</comment>
<dbReference type="AlphaFoldDB" id="A0A2V1GT98"/>
<dbReference type="Gene3D" id="3.40.50.1000">
    <property type="entry name" value="HAD superfamily/HAD-like"/>
    <property type="match status" value="1"/>
</dbReference>
<evidence type="ECO:0000313" key="2">
    <source>
        <dbReference type="Proteomes" id="UP000244906"/>
    </source>
</evidence>
<evidence type="ECO:0000313" key="1">
    <source>
        <dbReference type="EMBL" id="PVZ68244.1"/>
    </source>
</evidence>
<proteinExistence type="predicted"/>
<name>A0A2V1GT98_9GAMM</name>
<dbReference type="Pfam" id="PF08282">
    <property type="entry name" value="Hydrolase_3"/>
    <property type="match status" value="1"/>
</dbReference>
<keyword evidence="2" id="KW-1185">Reference proteome</keyword>
<accession>A0A2V1GT98</accession>
<dbReference type="InterPro" id="IPR023214">
    <property type="entry name" value="HAD_sf"/>
</dbReference>
<protein>
    <submittedName>
        <fullName evidence="1">ATPase P</fullName>
    </submittedName>
</protein>
<dbReference type="RefSeq" id="WP_116687572.1">
    <property type="nucleotide sequence ID" value="NZ_CAWNYD010000005.1"/>
</dbReference>
<dbReference type="SUPFAM" id="SSF56784">
    <property type="entry name" value="HAD-like"/>
    <property type="match status" value="1"/>
</dbReference>
<dbReference type="EMBL" id="QDDL01000005">
    <property type="protein sequence ID" value="PVZ68244.1"/>
    <property type="molecule type" value="Genomic_DNA"/>
</dbReference>
<reference evidence="1 2" key="1">
    <citation type="submission" date="2018-04" db="EMBL/GenBank/DDBJ databases">
        <title>Thalassorhabdus spongiae gen. nov., sp. nov., isolated from a marine sponge in South-West Iceland.</title>
        <authorList>
            <person name="Knobloch S."/>
            <person name="Daussin A."/>
            <person name="Johannsson R."/>
            <person name="Marteinsson V.T."/>
        </authorList>
    </citation>
    <scope>NUCLEOTIDE SEQUENCE [LARGE SCALE GENOMIC DNA]</scope>
    <source>
        <strain evidence="1 2">Hp12</strain>
    </source>
</reference>
<sequence length="156" mass="17180">MIEFSIPSRHTLKINHVVFDFNGTLAIDGILVDGVAEKINLLANQVTFHVITADTYGNVAQQLTGINCQLYNLSQNKQFTDKLAYIEHLGTQQCICVGNGFNDREMLQHAGLGIALVQQEGCYMPTLMAADIACHSVLDVFGFLEKPARLLATLRV</sequence>
<gene>
    <name evidence="1" type="ORF">DC094_13180</name>
</gene>
<dbReference type="Proteomes" id="UP000244906">
    <property type="component" value="Unassembled WGS sequence"/>
</dbReference>
<dbReference type="InterPro" id="IPR036412">
    <property type="entry name" value="HAD-like_sf"/>
</dbReference>
<organism evidence="1 2">
    <name type="scientific">Pelagibaculum spongiae</name>
    <dbReference type="NCBI Taxonomy" id="2080658"/>
    <lineage>
        <taxon>Bacteria</taxon>
        <taxon>Pseudomonadati</taxon>
        <taxon>Pseudomonadota</taxon>
        <taxon>Gammaproteobacteria</taxon>
        <taxon>Oceanospirillales</taxon>
        <taxon>Pelagibaculum</taxon>
    </lineage>
</organism>